<feature type="binding site" evidence="7">
    <location>
        <position position="24"/>
    </location>
    <ligand>
        <name>3-phosphoshikimate</name>
        <dbReference type="ChEBI" id="CHEBI:145989"/>
    </ligand>
</feature>
<evidence type="ECO:0000256" key="7">
    <source>
        <dbReference type="HAMAP-Rule" id="MF_00210"/>
    </source>
</evidence>
<dbReference type="CDD" id="cd01556">
    <property type="entry name" value="EPSP_synthase"/>
    <property type="match status" value="1"/>
</dbReference>
<dbReference type="InterPro" id="IPR001986">
    <property type="entry name" value="Enolpyruvate_Tfrase_dom"/>
</dbReference>
<proteinExistence type="inferred from homology"/>
<dbReference type="PANTHER" id="PTHR21090">
    <property type="entry name" value="AROM/DEHYDROQUINATE SYNTHASE"/>
    <property type="match status" value="1"/>
</dbReference>
<keyword evidence="7" id="KW-0963">Cytoplasm</keyword>
<feature type="binding site" evidence="7">
    <location>
        <position position="172"/>
    </location>
    <ligand>
        <name>3-phosphoshikimate</name>
        <dbReference type="ChEBI" id="CHEBI:145989"/>
    </ligand>
</feature>
<evidence type="ECO:0000313" key="9">
    <source>
        <dbReference type="EMBL" id="MBC2601389.1"/>
    </source>
</evidence>
<comment type="subcellular location">
    <subcellularLocation>
        <location evidence="7">Cytoplasm</location>
    </subcellularLocation>
</comment>
<reference evidence="9 10" key="1">
    <citation type="submission" date="2020-07" db="EMBL/GenBank/DDBJ databases">
        <authorList>
            <person name="Feng X."/>
        </authorList>
    </citation>
    <scope>NUCLEOTIDE SEQUENCE [LARGE SCALE GENOMIC DNA]</scope>
    <source>
        <strain evidence="9 10">JCM14086</strain>
    </source>
</reference>
<dbReference type="GO" id="GO:0005737">
    <property type="term" value="C:cytoplasm"/>
    <property type="evidence" value="ECO:0007669"/>
    <property type="project" value="UniProtKB-SubCell"/>
</dbReference>
<dbReference type="GO" id="GO:0009423">
    <property type="term" value="P:chorismate biosynthetic process"/>
    <property type="evidence" value="ECO:0007669"/>
    <property type="project" value="UniProtKB-UniRule"/>
</dbReference>
<feature type="binding site" evidence="7">
    <location>
        <position position="425"/>
    </location>
    <ligand>
        <name>phosphoenolpyruvate</name>
        <dbReference type="ChEBI" id="CHEBI:58702"/>
    </ligand>
</feature>
<comment type="caution">
    <text evidence="7">Lacks conserved residue(s) required for the propagation of feature annotation.</text>
</comment>
<dbReference type="InterPro" id="IPR013792">
    <property type="entry name" value="RNA3'P_cycl/enolpyr_Trfase_a/b"/>
</dbReference>
<accession>A0A7X1AX45</accession>
<dbReference type="EC" id="2.5.1.19" evidence="7"/>
<dbReference type="PANTHER" id="PTHR21090:SF5">
    <property type="entry name" value="PENTAFUNCTIONAL AROM POLYPEPTIDE"/>
    <property type="match status" value="1"/>
</dbReference>
<feature type="binding site" evidence="7">
    <location>
        <position position="394"/>
    </location>
    <ligand>
        <name>phosphoenolpyruvate</name>
        <dbReference type="ChEBI" id="CHEBI:58702"/>
    </ligand>
</feature>
<keyword evidence="3 7" id="KW-0028">Amino-acid biosynthesis</keyword>
<evidence type="ECO:0000256" key="6">
    <source>
        <dbReference type="ARBA" id="ARBA00044633"/>
    </source>
</evidence>
<feature type="binding site" evidence="7">
    <location>
        <position position="345"/>
    </location>
    <ligand>
        <name>phosphoenolpyruvate</name>
        <dbReference type="ChEBI" id="CHEBI:58702"/>
    </ligand>
</feature>
<name>A0A7X1AX45_9BACT</name>
<feature type="binding site" evidence="7">
    <location>
        <position position="198"/>
    </location>
    <ligand>
        <name>3-phosphoshikimate</name>
        <dbReference type="ChEBI" id="CHEBI:145989"/>
    </ligand>
</feature>
<feature type="binding site" evidence="7">
    <location>
        <position position="171"/>
    </location>
    <ligand>
        <name>3-phosphoshikimate</name>
        <dbReference type="ChEBI" id="CHEBI:145989"/>
    </ligand>
</feature>
<dbReference type="RefSeq" id="WP_185692104.1">
    <property type="nucleotide sequence ID" value="NZ_JACHVA010000053.1"/>
</dbReference>
<feature type="binding site" evidence="7">
    <location>
        <position position="172"/>
    </location>
    <ligand>
        <name>phosphoenolpyruvate</name>
        <dbReference type="ChEBI" id="CHEBI:58702"/>
    </ligand>
</feature>
<dbReference type="Proteomes" id="UP000525652">
    <property type="component" value="Unassembled WGS sequence"/>
</dbReference>
<dbReference type="Pfam" id="PF00275">
    <property type="entry name" value="EPSP_synthase"/>
    <property type="match status" value="1"/>
</dbReference>
<keyword evidence="10" id="KW-1185">Reference proteome</keyword>
<comment type="caution">
    <text evidence="9">The sequence shown here is derived from an EMBL/GenBank/DDBJ whole genome shotgun (WGS) entry which is preliminary data.</text>
</comment>
<keyword evidence="4 7" id="KW-0808">Transferase</keyword>
<dbReference type="GO" id="GO:0008652">
    <property type="term" value="P:amino acid biosynthetic process"/>
    <property type="evidence" value="ECO:0007669"/>
    <property type="project" value="UniProtKB-KW"/>
</dbReference>
<dbReference type="GO" id="GO:0009073">
    <property type="term" value="P:aromatic amino acid family biosynthetic process"/>
    <property type="evidence" value="ECO:0007669"/>
    <property type="project" value="UniProtKB-KW"/>
</dbReference>
<dbReference type="NCBIfam" id="TIGR01356">
    <property type="entry name" value="aroA"/>
    <property type="match status" value="1"/>
</dbReference>
<feature type="binding site" evidence="7">
    <location>
        <position position="314"/>
    </location>
    <ligand>
        <name>3-phosphoshikimate</name>
        <dbReference type="ChEBI" id="CHEBI:145989"/>
    </ligand>
</feature>
<evidence type="ECO:0000256" key="2">
    <source>
        <dbReference type="ARBA" id="ARBA00009948"/>
    </source>
</evidence>
<dbReference type="PIRSF" id="PIRSF000505">
    <property type="entry name" value="EPSPS"/>
    <property type="match status" value="1"/>
</dbReference>
<evidence type="ECO:0000313" key="10">
    <source>
        <dbReference type="Proteomes" id="UP000525652"/>
    </source>
</evidence>
<feature type="binding site" evidence="7">
    <location>
        <position position="95"/>
    </location>
    <ligand>
        <name>phosphoenolpyruvate</name>
        <dbReference type="ChEBI" id="CHEBI:58702"/>
    </ligand>
</feature>
<dbReference type="GO" id="GO:0003866">
    <property type="term" value="F:3-phosphoshikimate 1-carboxyvinyltransferase activity"/>
    <property type="evidence" value="ECO:0007669"/>
    <property type="project" value="UniProtKB-UniRule"/>
</dbReference>
<dbReference type="UniPathway" id="UPA00053">
    <property type="reaction ID" value="UER00089"/>
</dbReference>
<feature type="binding site" evidence="7">
    <location>
        <position position="23"/>
    </location>
    <ligand>
        <name>3-phosphoshikimate</name>
        <dbReference type="ChEBI" id="CHEBI:145989"/>
    </ligand>
</feature>
<evidence type="ECO:0000256" key="1">
    <source>
        <dbReference type="ARBA" id="ARBA00004811"/>
    </source>
</evidence>
<feature type="binding site" evidence="7">
    <location>
        <position position="124"/>
    </location>
    <ligand>
        <name>phosphoenolpyruvate</name>
        <dbReference type="ChEBI" id="CHEBI:58702"/>
    </ligand>
</feature>
<dbReference type="InterPro" id="IPR006264">
    <property type="entry name" value="EPSP_synthase"/>
</dbReference>
<sequence length="444" mass="48156">MNELLIEPFQGPASGRAQIPGSKSISNRALILAFLSESTVEIRNLLRSQDTDVLREAFETLGIQASEKSSGSIQVTGCSGQPPNDSGEIYVENAGTVARFLPAALSLMPEGNFEFDGSEAMRKRPMAGLLDCLKALGTSVDYQGEEGYFPFRLSTRGWSPKTLSVDASRSSQILSALLIAATRAPHPMRIRLEGETVSKPFVEMTVRMIRQFGGTISFEEPDFLIEPGLTGPTTGVYDIEPDASAASYFFALPIAVGGATTVGSFPEESLQGDLAFTEVLQEIGLSQCLSNGDVILDGTTKTRAVDVDFNAFSDTFLTLAALAPLLPGTTRIRGIAHTRHQETDRVAAMATELRKLGQGIVEEEDSLTITPNRSAMVELSQAAPIAIDTYEDHRVAMSFGILASHDLHGDGRPWIQIRNPECCRKTFPKFFEELARMRSIANAR</sequence>
<comment type="subunit">
    <text evidence="7">Monomer.</text>
</comment>
<evidence type="ECO:0000256" key="5">
    <source>
        <dbReference type="ARBA" id="ARBA00023141"/>
    </source>
</evidence>
<comment type="function">
    <text evidence="7">Catalyzes the transfer of the enolpyruvyl moiety of phosphoenolpyruvate (PEP) to the 5-hydroxyl of shikimate-3-phosphate (S3P) to produce enolpyruvyl shikimate-3-phosphate and inorganic phosphate.</text>
</comment>
<feature type="active site" description="Proton acceptor" evidence="7">
    <location>
        <position position="314"/>
    </location>
</feature>
<feature type="domain" description="Enolpyruvate transferase" evidence="8">
    <location>
        <begin position="12"/>
        <end position="434"/>
    </location>
</feature>
<dbReference type="AlphaFoldDB" id="A0A7X1AX45"/>
<dbReference type="SUPFAM" id="SSF55205">
    <property type="entry name" value="EPT/RTPC-like"/>
    <property type="match status" value="1"/>
</dbReference>
<protein>
    <recommendedName>
        <fullName evidence="7">3-phosphoshikimate 1-carboxyvinyltransferase</fullName>
        <ecNumber evidence="7">2.5.1.19</ecNumber>
    </recommendedName>
    <alternativeName>
        <fullName evidence="7">5-enolpyruvylshikimate-3-phosphate synthase</fullName>
        <shortName evidence="7">EPSP synthase</shortName>
        <shortName evidence="7">EPSPS</shortName>
    </alternativeName>
</protein>
<feature type="binding site" evidence="7">
    <location>
        <position position="28"/>
    </location>
    <ligand>
        <name>3-phosphoshikimate</name>
        <dbReference type="ChEBI" id="CHEBI:145989"/>
    </ligand>
</feature>
<evidence type="ECO:0000256" key="4">
    <source>
        <dbReference type="ARBA" id="ARBA00022679"/>
    </source>
</evidence>
<dbReference type="Gene3D" id="3.65.10.10">
    <property type="entry name" value="Enolpyruvate transferase domain"/>
    <property type="match status" value="2"/>
</dbReference>
<organism evidence="9 10">
    <name type="scientific">Puniceicoccus vermicola</name>
    <dbReference type="NCBI Taxonomy" id="388746"/>
    <lineage>
        <taxon>Bacteria</taxon>
        <taxon>Pseudomonadati</taxon>
        <taxon>Verrucomicrobiota</taxon>
        <taxon>Opitutia</taxon>
        <taxon>Puniceicoccales</taxon>
        <taxon>Puniceicoccaceae</taxon>
        <taxon>Puniceicoccus</taxon>
    </lineage>
</organism>
<gene>
    <name evidence="7 9" type="primary">aroA</name>
    <name evidence="9" type="ORF">H5P30_06320</name>
</gene>
<dbReference type="HAMAP" id="MF_00210">
    <property type="entry name" value="EPSP_synth"/>
    <property type="match status" value="1"/>
</dbReference>
<comment type="pathway">
    <text evidence="1 7">Metabolic intermediate biosynthesis; chorismate biosynthesis; chorismate from D-erythrose 4-phosphate and phosphoenolpyruvate: step 6/7.</text>
</comment>
<keyword evidence="5 7" id="KW-0057">Aromatic amino acid biosynthesis</keyword>
<feature type="binding site" evidence="7">
    <location>
        <position position="341"/>
    </location>
    <ligand>
        <name>3-phosphoshikimate</name>
        <dbReference type="ChEBI" id="CHEBI:145989"/>
    </ligand>
</feature>
<evidence type="ECO:0000259" key="8">
    <source>
        <dbReference type="Pfam" id="PF00275"/>
    </source>
</evidence>
<feature type="binding site" evidence="7">
    <location>
        <position position="170"/>
    </location>
    <ligand>
        <name>3-phosphoshikimate</name>
        <dbReference type="ChEBI" id="CHEBI:145989"/>
    </ligand>
</feature>
<comment type="catalytic activity">
    <reaction evidence="6">
        <text>3-phosphoshikimate + phosphoenolpyruvate = 5-O-(1-carboxyvinyl)-3-phosphoshikimate + phosphate</text>
        <dbReference type="Rhea" id="RHEA:21256"/>
        <dbReference type="ChEBI" id="CHEBI:43474"/>
        <dbReference type="ChEBI" id="CHEBI:57701"/>
        <dbReference type="ChEBI" id="CHEBI:58702"/>
        <dbReference type="ChEBI" id="CHEBI:145989"/>
        <dbReference type="EC" id="2.5.1.19"/>
    </reaction>
    <physiologicalReaction direction="left-to-right" evidence="6">
        <dbReference type="Rhea" id="RHEA:21257"/>
    </physiologicalReaction>
</comment>
<evidence type="ECO:0000256" key="3">
    <source>
        <dbReference type="ARBA" id="ARBA00022605"/>
    </source>
</evidence>
<dbReference type="EMBL" id="JACHVA010000053">
    <property type="protein sequence ID" value="MBC2601389.1"/>
    <property type="molecule type" value="Genomic_DNA"/>
</dbReference>
<dbReference type="InterPro" id="IPR036968">
    <property type="entry name" value="Enolpyruvate_Tfrase_sf"/>
</dbReference>
<feature type="binding site" evidence="7">
    <location>
        <position position="23"/>
    </location>
    <ligand>
        <name>phosphoenolpyruvate</name>
        <dbReference type="ChEBI" id="CHEBI:58702"/>
    </ligand>
</feature>
<comment type="similarity">
    <text evidence="2 7">Belongs to the EPSP synthase family.</text>
</comment>